<dbReference type="InterPro" id="IPR050126">
    <property type="entry name" value="Ap4A_hydrolase"/>
</dbReference>
<dbReference type="eggNOG" id="COG0639">
    <property type="taxonomic scope" value="Bacteria"/>
</dbReference>
<comment type="caution">
    <text evidence="2">The sequence shown here is derived from an EMBL/GenBank/DDBJ whole genome shotgun (WGS) entry which is preliminary data.</text>
</comment>
<dbReference type="Pfam" id="PF00149">
    <property type="entry name" value="Metallophos"/>
    <property type="match status" value="1"/>
</dbReference>
<accession>W7UHU5</accession>
<dbReference type="SUPFAM" id="SSF56300">
    <property type="entry name" value="Metallo-dependent phosphatases"/>
    <property type="match status" value="1"/>
</dbReference>
<name>W7UHU5_RUMFL</name>
<dbReference type="PANTHER" id="PTHR42850">
    <property type="entry name" value="METALLOPHOSPHOESTERASE"/>
    <property type="match status" value="1"/>
</dbReference>
<organism evidence="2 3">
    <name type="scientific">Ruminococcus flavefaciens 007c</name>
    <dbReference type="NCBI Taxonomy" id="1341157"/>
    <lineage>
        <taxon>Bacteria</taxon>
        <taxon>Bacillati</taxon>
        <taxon>Bacillota</taxon>
        <taxon>Clostridia</taxon>
        <taxon>Eubacteriales</taxon>
        <taxon>Oscillospiraceae</taxon>
        <taxon>Ruminococcus</taxon>
    </lineage>
</organism>
<reference evidence="2 3" key="1">
    <citation type="journal article" date="2014" name="PLoS ONE">
        <title>Rumen cellulosomics: divergent fiber-degrading strategies revealed by comparative genome-wide analysis of six ruminococcal strains.</title>
        <authorList>
            <person name="Dassa B."/>
            <person name="Borovok I."/>
            <person name="Ruimy-Israeli V."/>
            <person name="Lamed R."/>
            <person name="Flint H.J."/>
            <person name="Duncan S.H."/>
            <person name="Henrissat B."/>
            <person name="Coutinho P."/>
            <person name="Morrison M."/>
            <person name="Mosoni P."/>
            <person name="Yeoman C.J."/>
            <person name="White B.A."/>
            <person name="Bayer E.A."/>
        </authorList>
    </citation>
    <scope>NUCLEOTIDE SEQUENCE [LARGE SCALE GENOMIC DNA]</scope>
    <source>
        <strain evidence="2 3">007c</strain>
    </source>
</reference>
<gene>
    <name evidence="2" type="ORF">RF007C_10555</name>
</gene>
<feature type="domain" description="Calcineurin-like phosphoesterase" evidence="1">
    <location>
        <begin position="1"/>
        <end position="164"/>
    </location>
</feature>
<dbReference type="RefSeq" id="WP_037296715.1">
    <property type="nucleotide sequence ID" value="NZ_ATAX01000008.1"/>
</dbReference>
<dbReference type="PIRSF" id="PIRSF000883">
    <property type="entry name" value="Pesterase_MJ0912"/>
    <property type="match status" value="1"/>
</dbReference>
<dbReference type="OrthoDB" id="9800565at2"/>
<evidence type="ECO:0000259" key="1">
    <source>
        <dbReference type="Pfam" id="PF00149"/>
    </source>
</evidence>
<dbReference type="InterPro" id="IPR011152">
    <property type="entry name" value="Pesterase_MJ0912"/>
</dbReference>
<dbReference type="AlphaFoldDB" id="W7UHU5"/>
<dbReference type="PATRIC" id="fig|1341157.4.peg.386"/>
<dbReference type="InterPro" id="IPR004843">
    <property type="entry name" value="Calcineurin-like_PHP"/>
</dbReference>
<evidence type="ECO:0000313" key="3">
    <source>
        <dbReference type="Proteomes" id="UP000019365"/>
    </source>
</evidence>
<evidence type="ECO:0000313" key="2">
    <source>
        <dbReference type="EMBL" id="EWM54771.1"/>
    </source>
</evidence>
<keyword evidence="3" id="KW-1185">Reference proteome</keyword>
<dbReference type="Gene3D" id="3.60.21.10">
    <property type="match status" value="1"/>
</dbReference>
<dbReference type="GO" id="GO:0016791">
    <property type="term" value="F:phosphatase activity"/>
    <property type="evidence" value="ECO:0007669"/>
    <property type="project" value="TreeGrafter"/>
</dbReference>
<dbReference type="EMBL" id="ATAX01000008">
    <property type="protein sequence ID" value="EWM54771.1"/>
    <property type="molecule type" value="Genomic_DNA"/>
</dbReference>
<dbReference type="GO" id="GO:0005737">
    <property type="term" value="C:cytoplasm"/>
    <property type="evidence" value="ECO:0007669"/>
    <property type="project" value="TreeGrafter"/>
</dbReference>
<sequence length="203" mass="23127">MKIAVFTDVHGNLKALKAVLRQIREKSPDLKVFLGDIFQRGNEEIECLELLKDSNVICLKGNCELYAAYGVDVDPDVEHLRDYYDGIRKKLTDEHMQFIRQMPLFYEYEYHGHKYHFSHFLFKDINAAYPFLQLADLKNGVFDKVCKTEDVTKYDLVAIGHSHQNFVNGNVVSVSASGLEGASYLLIEDSGDAVSFEHISIDA</sequence>
<dbReference type="Proteomes" id="UP000019365">
    <property type="component" value="Unassembled WGS sequence"/>
</dbReference>
<dbReference type="InterPro" id="IPR029052">
    <property type="entry name" value="Metallo-depent_PP-like"/>
</dbReference>
<protein>
    <recommendedName>
        <fullName evidence="1">Calcineurin-like phosphoesterase domain-containing protein</fullName>
    </recommendedName>
</protein>
<proteinExistence type="predicted"/>